<dbReference type="OrthoDB" id="10049506at2759"/>
<protein>
    <submittedName>
        <fullName evidence="4">Uncharacterized protein LOC109478524</fullName>
    </submittedName>
</protein>
<keyword evidence="3" id="KW-1185">Reference proteome</keyword>
<dbReference type="AlphaFoldDB" id="A0A6P4ZG19"/>
<proteinExistence type="predicted"/>
<sequence length="269" mass="30412">MLLLEKASMVAVLVLCVLSLRADGAKKRGCGERKIKKSYLNLAKMRDRFESVLGTVTSASEKADEHVSMADRKDSLLLKVGDLLFEDGRGFSGLRLTGLKLTDLGLDDIQKFEIYMAELELLLDELEKVEETVKEDFPTLNADLNAVYKRAFESMRKVKACAPTGNANVEELIKQYKTQIQSVSPTVPTRTRRHTHKDSASSSILLRKIRSLVGRKPRQTPDERILQHSQWVLKDLESLLQHDVIATLDSIKSKYSKRRNKQARKNLSS</sequence>
<keyword evidence="1" id="KW-0175">Coiled coil</keyword>
<feature type="coiled-coil region" evidence="1">
    <location>
        <begin position="109"/>
        <end position="136"/>
    </location>
</feature>
<reference evidence="4" key="1">
    <citation type="submission" date="2025-08" db="UniProtKB">
        <authorList>
            <consortium name="RefSeq"/>
        </authorList>
    </citation>
    <scope>IDENTIFICATION</scope>
    <source>
        <tissue evidence="4">Gonad</tissue>
    </source>
</reference>
<gene>
    <name evidence="4" type="primary">LOC109478524</name>
</gene>
<accession>A0A6P4ZG19</accession>
<evidence type="ECO:0000313" key="4">
    <source>
        <dbReference type="RefSeq" id="XP_019635688.1"/>
    </source>
</evidence>
<dbReference type="GeneID" id="109478524"/>
<organism evidence="3 4">
    <name type="scientific">Branchiostoma belcheri</name>
    <name type="common">Amphioxus</name>
    <dbReference type="NCBI Taxonomy" id="7741"/>
    <lineage>
        <taxon>Eukaryota</taxon>
        <taxon>Metazoa</taxon>
        <taxon>Chordata</taxon>
        <taxon>Cephalochordata</taxon>
        <taxon>Leptocardii</taxon>
        <taxon>Amphioxiformes</taxon>
        <taxon>Branchiostomatidae</taxon>
        <taxon>Branchiostoma</taxon>
    </lineage>
</organism>
<name>A0A6P4ZG19_BRABE</name>
<evidence type="ECO:0000256" key="2">
    <source>
        <dbReference type="SAM" id="SignalP"/>
    </source>
</evidence>
<dbReference type="RefSeq" id="XP_019635688.1">
    <property type="nucleotide sequence ID" value="XM_019780129.1"/>
</dbReference>
<dbReference type="KEGG" id="bbel:109478524"/>
<evidence type="ECO:0000313" key="3">
    <source>
        <dbReference type="Proteomes" id="UP000515135"/>
    </source>
</evidence>
<dbReference type="Proteomes" id="UP000515135">
    <property type="component" value="Unplaced"/>
</dbReference>
<feature type="chain" id="PRO_5028355272" evidence="2">
    <location>
        <begin position="25"/>
        <end position="269"/>
    </location>
</feature>
<keyword evidence="2" id="KW-0732">Signal</keyword>
<feature type="signal peptide" evidence="2">
    <location>
        <begin position="1"/>
        <end position="24"/>
    </location>
</feature>
<evidence type="ECO:0000256" key="1">
    <source>
        <dbReference type="SAM" id="Coils"/>
    </source>
</evidence>